<dbReference type="SUPFAM" id="SSF50969">
    <property type="entry name" value="YVTN repeat-like/Quinoprotein amine dehydrogenase"/>
    <property type="match status" value="1"/>
</dbReference>
<keyword evidence="3" id="KW-1185">Reference proteome</keyword>
<dbReference type="Gene3D" id="2.130.10.10">
    <property type="entry name" value="YVTN repeat-like/Quinoprotein amine dehydrogenase"/>
    <property type="match status" value="1"/>
</dbReference>
<name>A0A9Q0LR15_ANAIG</name>
<dbReference type="SUPFAM" id="SSF69322">
    <property type="entry name" value="Tricorn protease domain 2"/>
    <property type="match status" value="1"/>
</dbReference>
<dbReference type="InterPro" id="IPR011044">
    <property type="entry name" value="Quino_amine_DH_bsu"/>
</dbReference>
<accession>A0A9Q0LR15</accession>
<feature type="chain" id="PRO_5040113517" evidence="1">
    <location>
        <begin position="18"/>
        <end position="668"/>
    </location>
</feature>
<gene>
    <name evidence="2" type="ORF">M0811_05926</name>
</gene>
<evidence type="ECO:0000256" key="1">
    <source>
        <dbReference type="SAM" id="SignalP"/>
    </source>
</evidence>
<evidence type="ECO:0000313" key="2">
    <source>
        <dbReference type="EMBL" id="KAJ5077403.1"/>
    </source>
</evidence>
<reference evidence="2" key="1">
    <citation type="submission" date="2022-10" db="EMBL/GenBank/DDBJ databases">
        <title>Novel sulphate-reducing endosymbionts in the free-living metamonad Anaeramoeba.</title>
        <authorList>
            <person name="Jerlstrom-Hultqvist J."/>
            <person name="Cepicka I."/>
            <person name="Gallot-Lavallee L."/>
            <person name="Salas-Leiva D."/>
            <person name="Curtis B.A."/>
            <person name="Zahonova K."/>
            <person name="Pipaliya S."/>
            <person name="Dacks J."/>
            <person name="Roger A.J."/>
        </authorList>
    </citation>
    <scope>NUCLEOTIDE SEQUENCE</scope>
    <source>
        <strain evidence="2">BMAN</strain>
    </source>
</reference>
<dbReference type="InterPro" id="IPR015943">
    <property type="entry name" value="WD40/YVTN_repeat-like_dom_sf"/>
</dbReference>
<sequence>MKQILLFVSFFLLFVRSEVTLNGSLELPNVGSNSYASLIDSDKGFMYFADFHGGGNCSLFKFTLDPIEMVDFLHLELEDVKTGVIDHVNKLAYFGSSTIPAKISKVNLTSFSLVEILTVDACNEGSGFESAQIDVVNQKAYFGCSYPGNLVKIDLISFTNETNLSFSGSDYLMGCAIDEPNGFLYASTQESDPIIYKIALSNFSVVNTLQLDHTEELSLTKGFVDNAKNLMYFGTDEYPIKIVKINLTDFSKIETISCDGGINQVRGAVFDQENDFGYFLSENGYVVAVNLTNFSINGSLDIGNNPTSMCIDLTTQKIYAWLQEYQIKEVDLSPLQVEDSFYIPSFYSSSLVFIDEPKQILYIFCHLSDGYLVAKVDLQSYKLVDYFHLIGTWTLFFGELDSINGMIYIFFDSSSGINILEVNLSDFSLNETVIANNGRVETGSFDKEKSNDFQIVRSLILGSNDAPRNIFVDSFSNYLYALIYRYGAVGSNYFLAQIELENFTDIGSTNLTDYEIATIFLDKTHQLIYFGDEDNYRICRVNLSIMMVVNDCLAVDGIDSFSASLIERSDTWGYFFTSFYNGSVDEDQTRILQIETNSSEVVSNITLELFSSMIFWVIMIHQLVLNMEQMHQKVSLFSINSRFQLFSQILLHHLLQVIKIFSPFLSYF</sequence>
<dbReference type="AlphaFoldDB" id="A0A9Q0LR15"/>
<feature type="signal peptide" evidence="1">
    <location>
        <begin position="1"/>
        <end position="17"/>
    </location>
</feature>
<dbReference type="Proteomes" id="UP001149090">
    <property type="component" value="Unassembled WGS sequence"/>
</dbReference>
<keyword evidence="1" id="KW-0732">Signal</keyword>
<dbReference type="EMBL" id="JAPDFW010000058">
    <property type="protein sequence ID" value="KAJ5077403.1"/>
    <property type="molecule type" value="Genomic_DNA"/>
</dbReference>
<organism evidence="2 3">
    <name type="scientific">Anaeramoeba ignava</name>
    <name type="common">Anaerobic marine amoeba</name>
    <dbReference type="NCBI Taxonomy" id="1746090"/>
    <lineage>
        <taxon>Eukaryota</taxon>
        <taxon>Metamonada</taxon>
        <taxon>Anaeramoebidae</taxon>
        <taxon>Anaeramoeba</taxon>
    </lineage>
</organism>
<proteinExistence type="predicted"/>
<evidence type="ECO:0000313" key="3">
    <source>
        <dbReference type="Proteomes" id="UP001149090"/>
    </source>
</evidence>
<protein>
    <submittedName>
        <fullName evidence="2">Uncharacterized protein</fullName>
    </submittedName>
</protein>
<comment type="caution">
    <text evidence="2">The sequence shown here is derived from an EMBL/GenBank/DDBJ whole genome shotgun (WGS) entry which is preliminary data.</text>
</comment>